<sequence length="241" mass="26828">MAPVQDIPSNGNDLVDSLDRLKVDDGEPRLGRVATMEKIDHNGLANGKTMGYSIACLHLVAQQRIKLGDGTDILDLAAQQRVKLTDNTEMPQPVLTTILGDGGFTGMFPVLITFAGLFANSSEVICTKVCHAVTADPCEGVQVTDEDFWNDIHIWTANIFSRRVLADKTCRALREICIPLLFRKVRIYRAEYRAIQPLKAMLLNDRIQRSRITSRLQARTSTLSHRAVAMKRSWGGGDDEY</sequence>
<dbReference type="AlphaFoldDB" id="A0A9P5K1T8"/>
<dbReference type="Proteomes" id="UP000711996">
    <property type="component" value="Unassembled WGS sequence"/>
</dbReference>
<dbReference type="OrthoDB" id="4848584at2759"/>
<keyword evidence="2" id="KW-1185">Reference proteome</keyword>
<evidence type="ECO:0000313" key="2">
    <source>
        <dbReference type="Proteomes" id="UP000711996"/>
    </source>
</evidence>
<comment type="caution">
    <text evidence="1">The sequence shown here is derived from an EMBL/GenBank/DDBJ whole genome shotgun (WGS) entry which is preliminary data.</text>
</comment>
<reference evidence="1" key="1">
    <citation type="submission" date="2019-06" db="EMBL/GenBank/DDBJ databases">
        <authorList>
            <person name="Gan P."/>
            <person name="Shirasu K."/>
        </authorList>
    </citation>
    <scope>NUCLEOTIDE SEQUENCE [LARGE SCALE GENOMIC DNA]</scope>
    <source>
        <strain evidence="1">CAD2</strain>
    </source>
</reference>
<dbReference type="EMBL" id="QPMT01000032">
    <property type="protein sequence ID" value="KAF4854741.1"/>
    <property type="molecule type" value="Genomic_DNA"/>
</dbReference>
<gene>
    <name evidence="1" type="ORF">CGCSCA2_v009435</name>
</gene>
<organism evidence="1 2">
    <name type="scientific">Colletotrichum siamense</name>
    <name type="common">Anthracnose fungus</name>
    <dbReference type="NCBI Taxonomy" id="690259"/>
    <lineage>
        <taxon>Eukaryota</taxon>
        <taxon>Fungi</taxon>
        <taxon>Dikarya</taxon>
        <taxon>Ascomycota</taxon>
        <taxon>Pezizomycotina</taxon>
        <taxon>Sordariomycetes</taxon>
        <taxon>Hypocreomycetidae</taxon>
        <taxon>Glomerellales</taxon>
        <taxon>Glomerellaceae</taxon>
        <taxon>Colletotrichum</taxon>
        <taxon>Colletotrichum gloeosporioides species complex</taxon>
    </lineage>
</organism>
<evidence type="ECO:0000313" key="1">
    <source>
        <dbReference type="EMBL" id="KAF4854741.1"/>
    </source>
</evidence>
<protein>
    <submittedName>
        <fullName evidence="1">Uncharacterized protein</fullName>
    </submittedName>
</protein>
<proteinExistence type="predicted"/>
<name>A0A9P5K1T8_COLSI</name>
<accession>A0A9P5K1T8</accession>